<gene>
    <name evidence="2" type="ORF">TWF730_003002</name>
</gene>
<organism evidence="2 3">
    <name type="scientific">Orbilia blumenaviensis</name>
    <dbReference type="NCBI Taxonomy" id="1796055"/>
    <lineage>
        <taxon>Eukaryota</taxon>
        <taxon>Fungi</taxon>
        <taxon>Dikarya</taxon>
        <taxon>Ascomycota</taxon>
        <taxon>Pezizomycotina</taxon>
        <taxon>Orbiliomycetes</taxon>
        <taxon>Orbiliales</taxon>
        <taxon>Orbiliaceae</taxon>
        <taxon>Orbilia</taxon>
    </lineage>
</organism>
<name>A0AAV9U9B8_9PEZI</name>
<reference evidence="2 3" key="1">
    <citation type="submission" date="2019-10" db="EMBL/GenBank/DDBJ databases">
        <authorList>
            <person name="Palmer J.M."/>
        </authorList>
    </citation>
    <scope>NUCLEOTIDE SEQUENCE [LARGE SCALE GENOMIC DNA]</scope>
    <source>
        <strain evidence="2 3">TWF730</strain>
    </source>
</reference>
<keyword evidence="3" id="KW-1185">Reference proteome</keyword>
<dbReference type="EMBL" id="JAVHNS010000013">
    <property type="protein sequence ID" value="KAK6337607.1"/>
    <property type="molecule type" value="Genomic_DNA"/>
</dbReference>
<dbReference type="GO" id="GO:0016788">
    <property type="term" value="F:hydrolase activity, acting on ester bonds"/>
    <property type="evidence" value="ECO:0007669"/>
    <property type="project" value="InterPro"/>
</dbReference>
<comment type="caution">
    <text evidence="2">The sequence shown here is derived from an EMBL/GenBank/DDBJ whole genome shotgun (WGS) entry which is preliminary data.</text>
</comment>
<dbReference type="InterPro" id="IPR001087">
    <property type="entry name" value="GDSL"/>
</dbReference>
<dbReference type="AlphaFoldDB" id="A0AAV9U9B8"/>
<feature type="chain" id="PRO_5043642570" description="Carbohydrate esterase family 16 protein" evidence="1">
    <location>
        <begin position="16"/>
        <end position="352"/>
    </location>
</feature>
<evidence type="ECO:0000313" key="2">
    <source>
        <dbReference type="EMBL" id="KAK6337607.1"/>
    </source>
</evidence>
<feature type="signal peptide" evidence="1">
    <location>
        <begin position="1"/>
        <end position="15"/>
    </location>
</feature>
<protein>
    <recommendedName>
        <fullName evidence="4">Carbohydrate esterase family 16 protein</fullName>
    </recommendedName>
</protein>
<evidence type="ECO:0000256" key="1">
    <source>
        <dbReference type="SAM" id="SignalP"/>
    </source>
</evidence>
<dbReference type="InterPro" id="IPR036514">
    <property type="entry name" value="SGNH_hydro_sf"/>
</dbReference>
<dbReference type="Gene3D" id="3.40.50.1110">
    <property type="entry name" value="SGNH hydrolase"/>
    <property type="match status" value="1"/>
</dbReference>
<dbReference type="Proteomes" id="UP001373714">
    <property type="component" value="Unassembled WGS sequence"/>
</dbReference>
<evidence type="ECO:0000313" key="3">
    <source>
        <dbReference type="Proteomes" id="UP001373714"/>
    </source>
</evidence>
<dbReference type="Pfam" id="PF00657">
    <property type="entry name" value="Lipase_GDSL"/>
    <property type="match status" value="1"/>
</dbReference>
<accession>A0AAV9U9B8</accession>
<proteinExistence type="predicted"/>
<keyword evidence="1" id="KW-0732">Signal</keyword>
<sequence>MHLSALFGFVGLALAQSALDSTEIPSKPSTFITSRVPTSIPIGATFTRSMPTIPTASGQAIRYWFSFGDSYTNTNFSIDGVQPSVGNPLGNPAGAWRKDKHDATWIPYITTKYNNTVTLVYNLARSGAALTYTNENTTSLKSFKGQLNLFASKYASLPIEQTPWKQNVETMYSSWFGINDVNGIFGSGGNSTDPRIDELTTLQFSLLDQLYFDFDAKAFLVINLPPLEKAPLFASDTERMEGIVKAWNNNLARKVRQFKDEHPIASILLIDGYTIMKNLTENPTYGVKNGIWADKLHVKTQVHKVLAKEISKALESIVIVPGNGTIGAPSTSFAIPTPTMGHGSSATSGTLW</sequence>
<evidence type="ECO:0008006" key="4">
    <source>
        <dbReference type="Google" id="ProtNLM"/>
    </source>
</evidence>
<dbReference type="SUPFAM" id="SSF52266">
    <property type="entry name" value="SGNH hydrolase"/>
    <property type="match status" value="1"/>
</dbReference>